<dbReference type="NCBIfam" id="TIGR02937">
    <property type="entry name" value="sigma70-ECF"/>
    <property type="match status" value="1"/>
</dbReference>
<keyword evidence="4" id="KW-0804">Transcription</keyword>
<dbReference type="InterPro" id="IPR013249">
    <property type="entry name" value="RNA_pol_sigma70_r4_t2"/>
</dbReference>
<dbReference type="InterPro" id="IPR013324">
    <property type="entry name" value="RNA_pol_sigma_r3/r4-like"/>
</dbReference>
<evidence type="ECO:0000256" key="1">
    <source>
        <dbReference type="ARBA" id="ARBA00010641"/>
    </source>
</evidence>
<dbReference type="Pfam" id="PF04542">
    <property type="entry name" value="Sigma70_r2"/>
    <property type="match status" value="1"/>
</dbReference>
<gene>
    <name evidence="7" type="ORF">EVA_19631</name>
</gene>
<dbReference type="InterPro" id="IPR039425">
    <property type="entry name" value="RNA_pol_sigma-70-like"/>
</dbReference>
<dbReference type="EMBL" id="AMCI01007653">
    <property type="protein sequence ID" value="EJW92264.1"/>
    <property type="molecule type" value="Genomic_DNA"/>
</dbReference>
<evidence type="ECO:0000313" key="7">
    <source>
        <dbReference type="EMBL" id="EJW92264.1"/>
    </source>
</evidence>
<dbReference type="NCBIfam" id="TIGR02985">
    <property type="entry name" value="Sig70_bacteroi1"/>
    <property type="match status" value="1"/>
</dbReference>
<dbReference type="CDD" id="cd06171">
    <property type="entry name" value="Sigma70_r4"/>
    <property type="match status" value="1"/>
</dbReference>
<keyword evidence="3" id="KW-0731">Sigma factor</keyword>
<feature type="domain" description="RNA polymerase sigma-70 region 2" evidence="5">
    <location>
        <begin position="12"/>
        <end position="75"/>
    </location>
</feature>
<accession>J9FY29</accession>
<comment type="similarity">
    <text evidence="1">Belongs to the sigma-70 factor family. ECF subfamily.</text>
</comment>
<evidence type="ECO:0000256" key="3">
    <source>
        <dbReference type="ARBA" id="ARBA00023082"/>
    </source>
</evidence>
<dbReference type="InterPro" id="IPR007627">
    <property type="entry name" value="RNA_pol_sigma70_r2"/>
</dbReference>
<dbReference type="PANTHER" id="PTHR43133:SF46">
    <property type="entry name" value="RNA POLYMERASE SIGMA-70 FACTOR ECF SUBFAMILY"/>
    <property type="match status" value="1"/>
</dbReference>
<keyword evidence="2" id="KW-0805">Transcription regulation</keyword>
<evidence type="ECO:0000256" key="2">
    <source>
        <dbReference type="ARBA" id="ARBA00023015"/>
    </source>
</evidence>
<name>J9FY29_9ZZZZ</name>
<protein>
    <submittedName>
        <fullName evidence="7">RNA polymerase ECF-type sigma factor</fullName>
    </submittedName>
</protein>
<dbReference type="Pfam" id="PF08281">
    <property type="entry name" value="Sigma70_r4_2"/>
    <property type="match status" value="1"/>
</dbReference>
<dbReference type="InterPro" id="IPR014284">
    <property type="entry name" value="RNA_pol_sigma-70_dom"/>
</dbReference>
<feature type="domain" description="RNA polymerase sigma factor 70 region 4 type 2" evidence="6">
    <location>
        <begin position="115"/>
        <end position="167"/>
    </location>
</feature>
<sequence length="189" mass="22640">MSDKFEVTYRKLFRTYYASLLFYAKRIVGDDEAEDVVQDVFVELWHRKDTIEIGQQIQAFLYRAVYTRALNVLKHREVKDHYEALVQEIHQKRVDFYKPDNNEVIRRMENMDLRKEILTAINELPDKCKVVFKLSYLYDMKNKAIAEALGISQRTVESHMYKALKLLRSRLQYIHVFFSIFILEGISIF</sequence>
<dbReference type="GO" id="GO:0016987">
    <property type="term" value="F:sigma factor activity"/>
    <property type="evidence" value="ECO:0007669"/>
    <property type="project" value="UniProtKB-KW"/>
</dbReference>
<reference evidence="7" key="1">
    <citation type="journal article" date="2012" name="PLoS ONE">
        <title>Gene sets for utilization of primary and secondary nutrition supplies in the distal gut of endangered iberian lynx.</title>
        <authorList>
            <person name="Alcaide M."/>
            <person name="Messina E."/>
            <person name="Richter M."/>
            <person name="Bargiela R."/>
            <person name="Peplies J."/>
            <person name="Huws S.A."/>
            <person name="Newbold C.J."/>
            <person name="Golyshin P.N."/>
            <person name="Simon M.A."/>
            <person name="Lopez G."/>
            <person name="Yakimov M.M."/>
            <person name="Ferrer M."/>
        </authorList>
    </citation>
    <scope>NUCLEOTIDE SEQUENCE</scope>
</reference>
<dbReference type="PANTHER" id="PTHR43133">
    <property type="entry name" value="RNA POLYMERASE ECF-TYPE SIGMA FACTO"/>
    <property type="match status" value="1"/>
</dbReference>
<dbReference type="SUPFAM" id="SSF88946">
    <property type="entry name" value="Sigma2 domain of RNA polymerase sigma factors"/>
    <property type="match status" value="1"/>
</dbReference>
<dbReference type="InterPro" id="IPR013325">
    <property type="entry name" value="RNA_pol_sigma_r2"/>
</dbReference>
<dbReference type="InterPro" id="IPR014327">
    <property type="entry name" value="RNA_pol_sigma70_bacteroid"/>
</dbReference>
<dbReference type="InterPro" id="IPR036388">
    <property type="entry name" value="WH-like_DNA-bd_sf"/>
</dbReference>
<evidence type="ECO:0000259" key="5">
    <source>
        <dbReference type="Pfam" id="PF04542"/>
    </source>
</evidence>
<organism evidence="7">
    <name type="scientific">gut metagenome</name>
    <dbReference type="NCBI Taxonomy" id="749906"/>
    <lineage>
        <taxon>unclassified sequences</taxon>
        <taxon>metagenomes</taxon>
        <taxon>organismal metagenomes</taxon>
    </lineage>
</organism>
<dbReference type="Gene3D" id="1.10.1740.10">
    <property type="match status" value="1"/>
</dbReference>
<dbReference type="GO" id="GO:0003677">
    <property type="term" value="F:DNA binding"/>
    <property type="evidence" value="ECO:0007669"/>
    <property type="project" value="InterPro"/>
</dbReference>
<proteinExistence type="inferred from homology"/>
<evidence type="ECO:0000259" key="6">
    <source>
        <dbReference type="Pfam" id="PF08281"/>
    </source>
</evidence>
<evidence type="ECO:0000256" key="4">
    <source>
        <dbReference type="ARBA" id="ARBA00023163"/>
    </source>
</evidence>
<dbReference type="SUPFAM" id="SSF88659">
    <property type="entry name" value="Sigma3 and sigma4 domains of RNA polymerase sigma factors"/>
    <property type="match status" value="1"/>
</dbReference>
<dbReference type="AlphaFoldDB" id="J9FY29"/>
<dbReference type="Gene3D" id="1.10.10.10">
    <property type="entry name" value="Winged helix-like DNA-binding domain superfamily/Winged helix DNA-binding domain"/>
    <property type="match status" value="1"/>
</dbReference>
<comment type="caution">
    <text evidence="7">The sequence shown here is derived from an EMBL/GenBank/DDBJ whole genome shotgun (WGS) entry which is preliminary data.</text>
</comment>
<dbReference type="GO" id="GO:0006352">
    <property type="term" value="P:DNA-templated transcription initiation"/>
    <property type="evidence" value="ECO:0007669"/>
    <property type="project" value="InterPro"/>
</dbReference>